<evidence type="ECO:0000313" key="3">
    <source>
        <dbReference type="Proteomes" id="UP000515847"/>
    </source>
</evidence>
<comment type="subcellular location">
    <subcellularLocation>
        <location evidence="1">Cell membrane</location>
        <topology evidence="1">Multi-pass membrane protein</topology>
    </subcellularLocation>
</comment>
<dbReference type="GO" id="GO:0022857">
    <property type="term" value="F:transmembrane transporter activity"/>
    <property type="evidence" value="ECO:0007669"/>
    <property type="project" value="UniProtKB-UniRule"/>
</dbReference>
<gene>
    <name evidence="2" type="ORF">BR63_14195</name>
</gene>
<dbReference type="EMBL" id="CP045798">
    <property type="protein sequence ID" value="QNB47339.1"/>
    <property type="molecule type" value="Genomic_DNA"/>
</dbReference>
<dbReference type="RefSeq" id="WP_051965588.1">
    <property type="nucleotide sequence ID" value="NZ_CP045798.1"/>
</dbReference>
<keyword evidence="1" id="KW-0472">Membrane</keyword>
<dbReference type="PANTHER" id="PTHR34300">
    <property type="entry name" value="QUEUOSINE PRECURSOR TRANSPORTER-RELATED"/>
    <property type="match status" value="1"/>
</dbReference>
<keyword evidence="3" id="KW-1185">Reference proteome</keyword>
<keyword evidence="1" id="KW-1003">Cell membrane</keyword>
<keyword evidence="1" id="KW-0813">Transport</keyword>
<comment type="similarity">
    <text evidence="1">Belongs to the vitamin uptake transporter (VUT/ECF) (TC 2.A.88) family. Q precursor transporter subfamily.</text>
</comment>
<dbReference type="GO" id="GO:0005886">
    <property type="term" value="C:plasma membrane"/>
    <property type="evidence" value="ECO:0007669"/>
    <property type="project" value="UniProtKB-SubCell"/>
</dbReference>
<feature type="transmembrane region" description="Helical" evidence="1">
    <location>
        <begin position="63"/>
        <end position="86"/>
    </location>
</feature>
<reference evidence="2 3" key="1">
    <citation type="journal article" date="2019" name="Front. Microbiol.">
        <title>Thermoanaerosceptrum fracticalcis gen. nov. sp. nov., a Novel Fumarate-Fermenting Microorganism From a Deep Fractured Carbonate Aquifer of the US Great Basin.</title>
        <authorList>
            <person name="Hamilton-Brehm S.D."/>
            <person name="Stewart L.E."/>
            <person name="Zavarin M."/>
            <person name="Caldwell M."/>
            <person name="Lawson P.A."/>
            <person name="Onstott T.C."/>
            <person name="Grzymski J."/>
            <person name="Neveux I."/>
            <person name="Lollar B.S."/>
            <person name="Russell C.E."/>
            <person name="Moser D.P."/>
        </authorList>
    </citation>
    <scope>NUCLEOTIDE SEQUENCE [LARGE SCALE GENOMIC DNA]</scope>
    <source>
        <strain evidence="2 3">DRI-13</strain>
    </source>
</reference>
<feature type="transmembrane region" description="Helical" evidence="1">
    <location>
        <begin position="172"/>
        <end position="188"/>
    </location>
</feature>
<evidence type="ECO:0000256" key="1">
    <source>
        <dbReference type="HAMAP-Rule" id="MF_02088"/>
    </source>
</evidence>
<dbReference type="Pfam" id="PF02592">
    <property type="entry name" value="Vut_1"/>
    <property type="match status" value="1"/>
</dbReference>
<dbReference type="Proteomes" id="UP000515847">
    <property type="component" value="Chromosome"/>
</dbReference>
<sequence length="207" mass="22898">MKKYPVILVILYVACELIANITAGKLTTVGGLVVPAAVYIFTVNYTLLDLINRVLGKEEARRIVKGAFLANLLLAFYVTFAIRLPFPVFWQGQEAFVTTLANTPRITLASLTAYYLSSNIDIIFYHLLKDKAAPWLRVLASNSVSLFVDTLVFITIAFAGLMPLLPLIKGQYLVKLGTTIFTIPLIYLTRFLGEREECCAPASKGEA</sequence>
<dbReference type="HAMAP" id="MF_02088">
    <property type="entry name" value="Q_prec_transport"/>
    <property type="match status" value="1"/>
</dbReference>
<name>A0A7G6E5I5_THEFR</name>
<dbReference type="NCBIfam" id="TIGR00697">
    <property type="entry name" value="queuosine precursor transporter"/>
    <property type="match status" value="1"/>
</dbReference>
<evidence type="ECO:0000313" key="2">
    <source>
        <dbReference type="EMBL" id="QNB47339.1"/>
    </source>
</evidence>
<proteinExistence type="inferred from homology"/>
<dbReference type="AlphaFoldDB" id="A0A7G6E5I5"/>
<dbReference type="PANTHER" id="PTHR34300:SF2">
    <property type="entry name" value="QUEUOSINE PRECURSOR TRANSPORTER-RELATED"/>
    <property type="match status" value="1"/>
</dbReference>
<protein>
    <recommendedName>
        <fullName evidence="1">Probable queuosine precursor transporter</fullName>
        <shortName evidence="1">Q precursor transporter</shortName>
    </recommendedName>
</protein>
<accession>A0A7G6E5I5</accession>
<dbReference type="InterPro" id="IPR003744">
    <property type="entry name" value="YhhQ"/>
</dbReference>
<feature type="transmembrane region" description="Helical" evidence="1">
    <location>
        <begin position="29"/>
        <end position="51"/>
    </location>
</feature>
<feature type="transmembrane region" description="Helical" evidence="1">
    <location>
        <begin position="146"/>
        <end position="166"/>
    </location>
</feature>
<dbReference type="OrthoDB" id="9805479at2"/>
<comment type="function">
    <text evidence="1">Involved in the import of queuosine (Q) precursors, required for Q precursor salvage.</text>
</comment>
<organism evidence="2 3">
    <name type="scientific">Thermanaerosceptrum fracticalcis</name>
    <dbReference type="NCBI Taxonomy" id="1712410"/>
    <lineage>
        <taxon>Bacteria</taxon>
        <taxon>Bacillati</taxon>
        <taxon>Bacillota</taxon>
        <taxon>Clostridia</taxon>
        <taxon>Eubacteriales</taxon>
        <taxon>Peptococcaceae</taxon>
        <taxon>Thermanaerosceptrum</taxon>
    </lineage>
</organism>
<keyword evidence="1" id="KW-0812">Transmembrane</keyword>
<keyword evidence="1" id="KW-1133">Transmembrane helix</keyword>
<dbReference type="KEGG" id="tfr:BR63_14195"/>
<feature type="transmembrane region" description="Helical" evidence="1">
    <location>
        <begin position="106"/>
        <end position="125"/>
    </location>
</feature>